<evidence type="ECO:0000256" key="3">
    <source>
        <dbReference type="ARBA" id="ARBA00022806"/>
    </source>
</evidence>
<name>A0A518AQM4_9BACT</name>
<organism evidence="8 9">
    <name type="scientific">Aeoliella mucimassa</name>
    <dbReference type="NCBI Taxonomy" id="2527972"/>
    <lineage>
        <taxon>Bacteria</taxon>
        <taxon>Pseudomonadati</taxon>
        <taxon>Planctomycetota</taxon>
        <taxon>Planctomycetia</taxon>
        <taxon>Pirellulales</taxon>
        <taxon>Lacipirellulaceae</taxon>
        <taxon>Aeoliella</taxon>
    </lineage>
</organism>
<dbReference type="PROSITE" id="PS51192">
    <property type="entry name" value="HELICASE_ATP_BIND_1"/>
    <property type="match status" value="1"/>
</dbReference>
<evidence type="ECO:0000259" key="7">
    <source>
        <dbReference type="PROSITE" id="PS51643"/>
    </source>
</evidence>
<reference evidence="8 9" key="1">
    <citation type="submission" date="2019-02" db="EMBL/GenBank/DDBJ databases">
        <title>Deep-cultivation of Planctomycetes and their phenomic and genomic characterization uncovers novel biology.</title>
        <authorList>
            <person name="Wiegand S."/>
            <person name="Jogler M."/>
            <person name="Boedeker C."/>
            <person name="Pinto D."/>
            <person name="Vollmers J."/>
            <person name="Rivas-Marin E."/>
            <person name="Kohn T."/>
            <person name="Peeters S.H."/>
            <person name="Heuer A."/>
            <person name="Rast P."/>
            <person name="Oberbeckmann S."/>
            <person name="Bunk B."/>
            <person name="Jeske O."/>
            <person name="Meyerdierks A."/>
            <person name="Storesund J.E."/>
            <person name="Kallscheuer N."/>
            <person name="Luecker S."/>
            <person name="Lage O.M."/>
            <person name="Pohl T."/>
            <person name="Merkel B.J."/>
            <person name="Hornburger P."/>
            <person name="Mueller R.-W."/>
            <person name="Bruemmer F."/>
            <person name="Labrenz M."/>
            <person name="Spormann A.M."/>
            <person name="Op den Camp H."/>
            <person name="Overmann J."/>
            <person name="Amann R."/>
            <person name="Jetten M.S.M."/>
            <person name="Mascher T."/>
            <person name="Medema M.H."/>
            <person name="Devos D.P."/>
            <person name="Kaster A.-K."/>
            <person name="Ovreas L."/>
            <person name="Rohde M."/>
            <person name="Galperin M.Y."/>
            <person name="Jogler C."/>
        </authorList>
    </citation>
    <scope>NUCLEOTIDE SEQUENCE [LARGE SCALE GENOMIC DNA]</scope>
    <source>
        <strain evidence="8 9">Pan181</strain>
    </source>
</reference>
<keyword evidence="1" id="KW-0547">Nucleotide-binding</keyword>
<gene>
    <name evidence="8" type="ORF">Pan181_32270</name>
</gene>
<evidence type="ECO:0000313" key="9">
    <source>
        <dbReference type="Proteomes" id="UP000315750"/>
    </source>
</evidence>
<keyword evidence="4" id="KW-0067">ATP-binding</keyword>
<evidence type="ECO:0000313" key="8">
    <source>
        <dbReference type="EMBL" id="QDU57013.1"/>
    </source>
</evidence>
<dbReference type="CDD" id="cd17930">
    <property type="entry name" value="DEXHc_cas3"/>
    <property type="match status" value="1"/>
</dbReference>
<dbReference type="AlphaFoldDB" id="A0A518AQM4"/>
<dbReference type="GO" id="GO:0051607">
    <property type="term" value="P:defense response to virus"/>
    <property type="evidence" value="ECO:0007669"/>
    <property type="project" value="UniProtKB-KW"/>
</dbReference>
<dbReference type="InterPro" id="IPR006483">
    <property type="entry name" value="CRISPR-assoc_Cas3_HD"/>
</dbReference>
<protein>
    <submittedName>
        <fullName evidence="8">DEAD/DEAH box helicase</fullName>
    </submittedName>
</protein>
<keyword evidence="5" id="KW-0051">Antiviral defense</keyword>
<feature type="domain" description="HD Cas3-type" evidence="7">
    <location>
        <begin position="1"/>
        <end position="79"/>
    </location>
</feature>
<keyword evidence="9" id="KW-1185">Reference proteome</keyword>
<dbReference type="GO" id="GO:0005524">
    <property type="term" value="F:ATP binding"/>
    <property type="evidence" value="ECO:0007669"/>
    <property type="project" value="UniProtKB-KW"/>
</dbReference>
<proteinExistence type="predicted"/>
<evidence type="ECO:0000256" key="4">
    <source>
        <dbReference type="ARBA" id="ARBA00022840"/>
    </source>
</evidence>
<dbReference type="Pfam" id="PF22590">
    <property type="entry name" value="Cas3-like_C_2"/>
    <property type="match status" value="1"/>
</dbReference>
<dbReference type="NCBIfam" id="TIGR01587">
    <property type="entry name" value="cas3_core"/>
    <property type="match status" value="1"/>
</dbReference>
<dbReference type="InterPro" id="IPR027417">
    <property type="entry name" value="P-loop_NTPase"/>
</dbReference>
<dbReference type="GO" id="GO:0016787">
    <property type="term" value="F:hydrolase activity"/>
    <property type="evidence" value="ECO:0007669"/>
    <property type="project" value="UniProtKB-KW"/>
</dbReference>
<dbReference type="Proteomes" id="UP000315750">
    <property type="component" value="Chromosome"/>
</dbReference>
<evidence type="ECO:0000256" key="5">
    <source>
        <dbReference type="ARBA" id="ARBA00023118"/>
    </source>
</evidence>
<dbReference type="Pfam" id="PF00270">
    <property type="entry name" value="DEAD"/>
    <property type="match status" value="1"/>
</dbReference>
<dbReference type="SUPFAM" id="SSF52540">
    <property type="entry name" value="P-loop containing nucleoside triphosphate hydrolases"/>
    <property type="match status" value="1"/>
</dbReference>
<dbReference type="KEGG" id="amuc:Pan181_32270"/>
<dbReference type="GO" id="GO:0003676">
    <property type="term" value="F:nucleic acid binding"/>
    <property type="evidence" value="ECO:0007669"/>
    <property type="project" value="InterPro"/>
</dbReference>
<dbReference type="PROSITE" id="PS51643">
    <property type="entry name" value="HD_CAS3"/>
    <property type="match status" value="1"/>
</dbReference>
<evidence type="ECO:0000259" key="6">
    <source>
        <dbReference type="PROSITE" id="PS51192"/>
    </source>
</evidence>
<sequence length="638" mass="70798">MAYVVAGHHAGLADSVKLTERLIKDVEPWQAFAASELLTPPLLESPPLTLSHGDGKRGAFQLALFTRMLFSCLVDADRLATESFCDGQRAALRTTVPIASLKPLLDEFLYKLSNKAGPSFVQSQRQQVLQACRCASSLPPGLFSLSVPTGGGKTLSSLAFALDHAKQFDKRRVIVAIPYTSIIEQTADQYRQVFQSLGESALVEHHTNVDPHKETRQNRLAVENWDSPLVVTTNVQLLESLMASRTSPCRKLHRVAGSVIILDEAQTLPVGLLKPCLALLRELVADYSCSVVLCTATQPALDHREGFDIGLTGVREIMPEPQKLAAAMKRVEVERCGTLSDEQLVARLASEPSWLTIVNTRGYAADLFNSLHTSAGEDDGLFHLSTNMCAQHRSDCIQQIRSRLQMGQPCRVVSTQLIEAGVDLSFPVVYRAMAGLDSIAQAAGRCNRHGELPSLGRVYVFDPERPQPRGLLAATAATASEVAIDYDDLLDPEAVRRYFELHYWNHGQGQPIESRWDDKRVMECFPEERGQLAYDFREADQRFQLIEDNTTTLFVPHAEGKGLIEQMRQESPSRFLLRQLQRYTVGVREHVYAALEQAGDIELLESGYSILTNESLYSSRLGLRVDRPGYRDPEATIA</sequence>
<dbReference type="InterPro" id="IPR054712">
    <property type="entry name" value="Cas3-like_dom"/>
</dbReference>
<accession>A0A518AQM4</accession>
<keyword evidence="3 8" id="KW-0347">Helicase</keyword>
<dbReference type="EMBL" id="CP036278">
    <property type="protein sequence ID" value="QDU57013.1"/>
    <property type="molecule type" value="Genomic_DNA"/>
</dbReference>
<keyword evidence="2" id="KW-0378">Hydrolase</keyword>
<feature type="domain" description="Helicase ATP-binding" evidence="6">
    <location>
        <begin position="134"/>
        <end position="316"/>
    </location>
</feature>
<dbReference type="SMART" id="SM00487">
    <property type="entry name" value="DEXDc"/>
    <property type="match status" value="1"/>
</dbReference>
<dbReference type="CDD" id="cd09641">
    <property type="entry name" value="Cas3''_I"/>
    <property type="match status" value="1"/>
</dbReference>
<dbReference type="InterPro" id="IPR006474">
    <property type="entry name" value="Helicase_Cas3_CRISPR-ass_core"/>
</dbReference>
<dbReference type="GO" id="GO:0004386">
    <property type="term" value="F:helicase activity"/>
    <property type="evidence" value="ECO:0007669"/>
    <property type="project" value="UniProtKB-KW"/>
</dbReference>
<dbReference type="InterPro" id="IPR014001">
    <property type="entry name" value="Helicase_ATP-bd"/>
</dbReference>
<dbReference type="Gene3D" id="3.40.50.300">
    <property type="entry name" value="P-loop containing nucleotide triphosphate hydrolases"/>
    <property type="match status" value="2"/>
</dbReference>
<dbReference type="InterPro" id="IPR011545">
    <property type="entry name" value="DEAD/DEAH_box_helicase_dom"/>
</dbReference>
<evidence type="ECO:0000256" key="2">
    <source>
        <dbReference type="ARBA" id="ARBA00022801"/>
    </source>
</evidence>
<evidence type="ECO:0000256" key="1">
    <source>
        <dbReference type="ARBA" id="ARBA00022741"/>
    </source>
</evidence>